<evidence type="ECO:0000256" key="8">
    <source>
        <dbReference type="ARBA" id="ARBA00023125"/>
    </source>
</evidence>
<evidence type="ECO:0000256" key="10">
    <source>
        <dbReference type="ARBA" id="ARBA00023163"/>
    </source>
</evidence>
<dbReference type="PATRIC" id="fig|1035195.3.peg.421"/>
<dbReference type="GO" id="GO:0051539">
    <property type="term" value="F:4 iron, 4 sulfur cluster binding"/>
    <property type="evidence" value="ECO:0007669"/>
    <property type="project" value="UniProtKB-UniRule"/>
</dbReference>
<name>L1MLB4_9CORY</name>
<keyword evidence="11" id="KW-0963">Cytoplasm</keyword>
<gene>
    <name evidence="11" type="primary">whiB</name>
    <name evidence="13" type="ORF">HMPREF9997_00467</name>
</gene>
<dbReference type="EMBL" id="AMEM01000009">
    <property type="protein sequence ID" value="EKX91805.1"/>
    <property type="molecule type" value="Genomic_DNA"/>
</dbReference>
<organism evidence="13 14">
    <name type="scientific">Corynebacterium durum F0235</name>
    <dbReference type="NCBI Taxonomy" id="1035195"/>
    <lineage>
        <taxon>Bacteria</taxon>
        <taxon>Bacillati</taxon>
        <taxon>Actinomycetota</taxon>
        <taxon>Actinomycetes</taxon>
        <taxon>Mycobacteriales</taxon>
        <taxon>Corynebacteriaceae</taxon>
        <taxon>Corynebacterium</taxon>
    </lineage>
</organism>
<sequence>MYLKGTHQETERMTTSLITDSQRNSYACGTAQTASLERGEWVTQAKCRNGDPDALFVRGAEQRRAAAICRHCPVLLQCRADALDNRVEFGVWGGLTERQRRALLRKNPDITDWAAYLAAGGELIGI</sequence>
<dbReference type="STRING" id="1035195.HMPREF9997_00467"/>
<dbReference type="eggNOG" id="ENOG5032TCV">
    <property type="taxonomic scope" value="Bacteria"/>
</dbReference>
<keyword evidence="7 11" id="KW-0805">Transcription regulation</keyword>
<comment type="PTM">
    <text evidence="11">Upon Fe-S cluster removal intramolecular disulfide bonds are formed.</text>
</comment>
<feature type="domain" description="4Fe-4S Wbl-type" evidence="12">
    <location>
        <begin position="46"/>
        <end position="102"/>
    </location>
</feature>
<reference evidence="13 14" key="1">
    <citation type="submission" date="2012-05" db="EMBL/GenBank/DDBJ databases">
        <authorList>
            <person name="Weinstock G."/>
            <person name="Sodergren E."/>
            <person name="Lobos E.A."/>
            <person name="Fulton L."/>
            <person name="Fulton R."/>
            <person name="Courtney L."/>
            <person name="Fronick C."/>
            <person name="O'Laughlin M."/>
            <person name="Godfrey J."/>
            <person name="Wilson R.M."/>
            <person name="Miner T."/>
            <person name="Farmer C."/>
            <person name="Delehaunty K."/>
            <person name="Cordes M."/>
            <person name="Minx P."/>
            <person name="Tomlinson C."/>
            <person name="Chen J."/>
            <person name="Wollam A."/>
            <person name="Pepin K.H."/>
            <person name="Bhonagiri V."/>
            <person name="Zhang X."/>
            <person name="Suruliraj S."/>
            <person name="Warren W."/>
            <person name="Mitreva M."/>
            <person name="Mardis E.R."/>
            <person name="Wilson R.K."/>
        </authorList>
    </citation>
    <scope>NUCLEOTIDE SEQUENCE [LARGE SCALE GENOMIC DNA]</scope>
    <source>
        <strain evidence="13 14">F0235</strain>
    </source>
</reference>
<dbReference type="AlphaFoldDB" id="L1MLB4"/>
<feature type="binding site" evidence="11">
    <location>
        <position position="78"/>
    </location>
    <ligand>
        <name>[4Fe-4S] cluster</name>
        <dbReference type="ChEBI" id="CHEBI:49883"/>
    </ligand>
</feature>
<dbReference type="InterPro" id="IPR003482">
    <property type="entry name" value="Whib"/>
</dbReference>
<dbReference type="GO" id="GO:0005737">
    <property type="term" value="C:cytoplasm"/>
    <property type="evidence" value="ECO:0007669"/>
    <property type="project" value="UniProtKB-SubCell"/>
</dbReference>
<comment type="cofactor">
    <cofactor evidence="11">
        <name>[4Fe-4S] cluster</name>
        <dbReference type="ChEBI" id="CHEBI:49883"/>
    </cofactor>
    <text evidence="11">Binds 1 [4Fe-4S] cluster per subunit. Following nitrosylation of the [4Fe-4S] cluster binds 1 [4Fe-8(NO)] cluster per subunit.</text>
</comment>
<evidence type="ECO:0000259" key="12">
    <source>
        <dbReference type="PROSITE" id="PS51674"/>
    </source>
</evidence>
<feature type="binding site" evidence="11">
    <location>
        <position position="47"/>
    </location>
    <ligand>
        <name>[4Fe-4S] cluster</name>
        <dbReference type="ChEBI" id="CHEBI:49883"/>
    </ligand>
</feature>
<comment type="subcellular location">
    <subcellularLocation>
        <location evidence="1 11">Cytoplasm</location>
    </subcellularLocation>
</comment>
<evidence type="ECO:0000256" key="5">
    <source>
        <dbReference type="ARBA" id="ARBA00023004"/>
    </source>
</evidence>
<keyword evidence="6 11" id="KW-0411">Iron-sulfur</keyword>
<evidence type="ECO:0000256" key="7">
    <source>
        <dbReference type="ARBA" id="ARBA00023015"/>
    </source>
</evidence>
<protein>
    <recommendedName>
        <fullName evidence="11">Transcriptional regulator WhiB</fullName>
    </recommendedName>
</protein>
<evidence type="ECO:0000256" key="3">
    <source>
        <dbReference type="ARBA" id="ARBA00022485"/>
    </source>
</evidence>
<dbReference type="GO" id="GO:0045454">
    <property type="term" value="P:cell redox homeostasis"/>
    <property type="evidence" value="ECO:0007669"/>
    <property type="project" value="TreeGrafter"/>
</dbReference>
<keyword evidence="3 11" id="KW-0004">4Fe-4S</keyword>
<feature type="binding site" evidence="11">
    <location>
        <position position="69"/>
    </location>
    <ligand>
        <name>[4Fe-4S] cluster</name>
        <dbReference type="ChEBI" id="CHEBI:49883"/>
    </ligand>
</feature>
<evidence type="ECO:0000256" key="4">
    <source>
        <dbReference type="ARBA" id="ARBA00022723"/>
    </source>
</evidence>
<keyword evidence="4 11" id="KW-0479">Metal-binding</keyword>
<feature type="binding site" evidence="11">
    <location>
        <position position="72"/>
    </location>
    <ligand>
        <name>[4Fe-4S] cluster</name>
        <dbReference type="ChEBI" id="CHEBI:49883"/>
    </ligand>
</feature>
<evidence type="ECO:0000256" key="6">
    <source>
        <dbReference type="ARBA" id="ARBA00023014"/>
    </source>
</evidence>
<keyword evidence="10 11" id="KW-0804">Transcription</keyword>
<comment type="caution">
    <text evidence="13">The sequence shown here is derived from an EMBL/GenBank/DDBJ whole genome shotgun (WGS) entry which is preliminary data.</text>
</comment>
<dbReference type="Pfam" id="PF02467">
    <property type="entry name" value="Whib"/>
    <property type="match status" value="1"/>
</dbReference>
<keyword evidence="5 11" id="KW-0408">Iron</keyword>
<dbReference type="PANTHER" id="PTHR38839:SF7">
    <property type="entry name" value="TRANSCRIPTIONAL REGULATOR WHIB4"/>
    <property type="match status" value="1"/>
</dbReference>
<keyword evidence="14" id="KW-1185">Reference proteome</keyword>
<evidence type="ECO:0000313" key="13">
    <source>
        <dbReference type="EMBL" id="EKX91805.1"/>
    </source>
</evidence>
<dbReference type="Proteomes" id="UP000010445">
    <property type="component" value="Unassembled WGS sequence"/>
</dbReference>
<evidence type="ECO:0000256" key="11">
    <source>
        <dbReference type="HAMAP-Rule" id="MF_01479"/>
    </source>
</evidence>
<dbReference type="GO" id="GO:0046872">
    <property type="term" value="F:metal ion binding"/>
    <property type="evidence" value="ECO:0007669"/>
    <property type="project" value="UniProtKB-KW"/>
</dbReference>
<dbReference type="HOGENOM" id="CLU_106245_2_2_11"/>
<comment type="similarity">
    <text evidence="2 11">Belongs to the WhiB family.</text>
</comment>
<dbReference type="InterPro" id="IPR034768">
    <property type="entry name" value="4FE4S_WBL"/>
</dbReference>
<dbReference type="HAMAP" id="MF_01479">
    <property type="entry name" value="WhiB"/>
    <property type="match status" value="1"/>
</dbReference>
<dbReference type="GO" id="GO:0003677">
    <property type="term" value="F:DNA binding"/>
    <property type="evidence" value="ECO:0007669"/>
    <property type="project" value="UniProtKB-UniRule"/>
</dbReference>
<evidence type="ECO:0000256" key="9">
    <source>
        <dbReference type="ARBA" id="ARBA00023157"/>
    </source>
</evidence>
<evidence type="ECO:0000313" key="14">
    <source>
        <dbReference type="Proteomes" id="UP000010445"/>
    </source>
</evidence>
<keyword evidence="9 11" id="KW-1015">Disulfide bond</keyword>
<proteinExistence type="inferred from homology"/>
<evidence type="ECO:0000256" key="1">
    <source>
        <dbReference type="ARBA" id="ARBA00004496"/>
    </source>
</evidence>
<comment type="function">
    <text evidence="11">Acts as a transcriptional regulator. Probably redox-responsive. The apo- but not holo-form probably binds DNA.</text>
</comment>
<dbReference type="GO" id="GO:0035731">
    <property type="term" value="F:dinitrosyl-iron complex binding"/>
    <property type="evidence" value="ECO:0007669"/>
    <property type="project" value="UniProtKB-UniRule"/>
</dbReference>
<dbReference type="PROSITE" id="PS51674">
    <property type="entry name" value="4FE4S_WBL"/>
    <property type="match status" value="1"/>
</dbReference>
<keyword evidence="8 11" id="KW-0238">DNA-binding</keyword>
<evidence type="ECO:0000256" key="2">
    <source>
        <dbReference type="ARBA" id="ARBA00006597"/>
    </source>
</evidence>
<comment type="PTM">
    <text evidence="11">The Fe-S cluster can be nitrosylated by nitric oxide (NO).</text>
</comment>
<dbReference type="PANTHER" id="PTHR38839">
    <property type="entry name" value="TRANSCRIPTIONAL REGULATOR WHID-RELATED"/>
    <property type="match status" value="1"/>
</dbReference>
<accession>L1MLB4</accession>
<dbReference type="GO" id="GO:0045892">
    <property type="term" value="P:negative regulation of DNA-templated transcription"/>
    <property type="evidence" value="ECO:0007669"/>
    <property type="project" value="TreeGrafter"/>
</dbReference>
<dbReference type="GO" id="GO:0047134">
    <property type="term" value="F:protein-disulfide reductase [NAD(P)H] activity"/>
    <property type="evidence" value="ECO:0007669"/>
    <property type="project" value="TreeGrafter"/>
</dbReference>